<dbReference type="Proteomes" id="UP000515204">
    <property type="component" value="Unplaced"/>
</dbReference>
<organism evidence="15 16">
    <name type="scientific">Dinoponera quadriceps</name>
    <name type="common">South American ant</name>
    <dbReference type="NCBI Taxonomy" id="609295"/>
    <lineage>
        <taxon>Eukaryota</taxon>
        <taxon>Metazoa</taxon>
        <taxon>Ecdysozoa</taxon>
        <taxon>Arthropoda</taxon>
        <taxon>Hexapoda</taxon>
        <taxon>Insecta</taxon>
        <taxon>Pterygota</taxon>
        <taxon>Neoptera</taxon>
        <taxon>Endopterygota</taxon>
        <taxon>Hymenoptera</taxon>
        <taxon>Apocrita</taxon>
        <taxon>Aculeata</taxon>
        <taxon>Formicoidea</taxon>
        <taxon>Formicidae</taxon>
        <taxon>Ponerinae</taxon>
        <taxon>Ponerini</taxon>
        <taxon>Dinoponera</taxon>
    </lineage>
</organism>
<evidence type="ECO:0000256" key="14">
    <source>
        <dbReference type="SAM" id="SignalP"/>
    </source>
</evidence>
<evidence type="ECO:0000256" key="7">
    <source>
        <dbReference type="ARBA" id="ARBA00022525"/>
    </source>
</evidence>
<dbReference type="Pfam" id="PF01395">
    <property type="entry name" value="PBP_GOBP"/>
    <property type="match status" value="1"/>
</dbReference>
<reference evidence="16" key="1">
    <citation type="submission" date="2025-08" db="UniProtKB">
        <authorList>
            <consortium name="RefSeq"/>
        </authorList>
    </citation>
    <scope>IDENTIFICATION</scope>
</reference>
<dbReference type="GO" id="GO:0019236">
    <property type="term" value="P:response to pheromone"/>
    <property type="evidence" value="ECO:0007669"/>
    <property type="project" value="UniProtKB-KW"/>
</dbReference>
<dbReference type="OrthoDB" id="7533565at2759"/>
<dbReference type="InterPro" id="IPR022354">
    <property type="entry name" value="Pheromone-bd_protein_Gp-9"/>
</dbReference>
<evidence type="ECO:0000256" key="5">
    <source>
        <dbReference type="ARBA" id="ARBA00022448"/>
    </source>
</evidence>
<dbReference type="AlphaFoldDB" id="A0A6P3WMI1"/>
<dbReference type="GO" id="GO:0035176">
    <property type="term" value="P:social behavior"/>
    <property type="evidence" value="ECO:0007669"/>
    <property type="project" value="InterPro"/>
</dbReference>
<dbReference type="PRINTS" id="PR02007">
    <property type="entry name" value="ODORANTBPGP9"/>
</dbReference>
<keyword evidence="6" id="KW-0589">Pheromone response</keyword>
<evidence type="ECO:0000313" key="15">
    <source>
        <dbReference type="Proteomes" id="UP000515204"/>
    </source>
</evidence>
<evidence type="ECO:0000256" key="9">
    <source>
        <dbReference type="ARBA" id="ARBA00022729"/>
    </source>
</evidence>
<evidence type="ECO:0000256" key="6">
    <source>
        <dbReference type="ARBA" id="ARBA00022507"/>
    </source>
</evidence>
<dbReference type="GeneID" id="106740607"/>
<comment type="subunit">
    <text evidence="3">Homodimer.</text>
</comment>
<evidence type="ECO:0000256" key="10">
    <source>
        <dbReference type="ARBA" id="ARBA00023106"/>
    </source>
</evidence>
<comment type="function">
    <text evidence="12">Colony queen number, a major feature of social organization, is associated with worker genotype for Gp-9. Colonies are headed by either a single reproductive queen (monogyne form) or multiple queens (polygyne form). Differences in worker Gp-9 genotypes between social forms may cause differences in workers' abilities to recognize queens and regulate their numbers.</text>
</comment>
<feature type="chain" id="PRO_5028025733" description="Pheromone-binding protein Gp-9" evidence="14">
    <location>
        <begin position="20"/>
        <end position="146"/>
    </location>
</feature>
<dbReference type="RefSeq" id="XP_014467298.1">
    <property type="nucleotide sequence ID" value="XM_014611812.1"/>
</dbReference>
<evidence type="ECO:0000256" key="13">
    <source>
        <dbReference type="ARBA" id="ARBA00032377"/>
    </source>
</evidence>
<gene>
    <name evidence="16" type="primary">LOC106740607</name>
</gene>
<dbReference type="SUPFAM" id="SSF47565">
    <property type="entry name" value="Insect pheromone/odorant-binding proteins"/>
    <property type="match status" value="1"/>
</dbReference>
<dbReference type="Gene3D" id="1.10.238.20">
    <property type="entry name" value="Pheromone/general odorant binding protein domain"/>
    <property type="match status" value="1"/>
</dbReference>
<dbReference type="GO" id="GO:0005550">
    <property type="term" value="F:pheromone binding"/>
    <property type="evidence" value="ECO:0007669"/>
    <property type="project" value="UniProtKB-KW"/>
</dbReference>
<evidence type="ECO:0000256" key="4">
    <source>
        <dbReference type="ARBA" id="ARBA00018422"/>
    </source>
</evidence>
<feature type="signal peptide" evidence="14">
    <location>
        <begin position="1"/>
        <end position="19"/>
    </location>
</feature>
<evidence type="ECO:0000256" key="11">
    <source>
        <dbReference type="ARBA" id="ARBA00023157"/>
    </source>
</evidence>
<keyword evidence="10" id="KW-0590">Pheromone-binding</keyword>
<proteinExistence type="inferred from homology"/>
<protein>
    <recommendedName>
        <fullName evidence="4">Pheromone-binding protein Gp-9</fullName>
    </recommendedName>
    <alternativeName>
        <fullName evidence="13">Putative odorant-binding protein Gp-9</fullName>
    </alternativeName>
</protein>
<evidence type="ECO:0000256" key="8">
    <source>
        <dbReference type="ARBA" id="ARBA00022610"/>
    </source>
</evidence>
<dbReference type="InterPro" id="IPR006170">
    <property type="entry name" value="PBP/GOBP"/>
</dbReference>
<name>A0A6P3WMI1_DINQU</name>
<evidence type="ECO:0000256" key="3">
    <source>
        <dbReference type="ARBA" id="ARBA00011738"/>
    </source>
</evidence>
<keyword evidence="9 14" id="KW-0732">Signal</keyword>
<keyword evidence="15" id="KW-1185">Reference proteome</keyword>
<accession>A0A6P3WMI1</accession>
<evidence type="ECO:0000313" key="16">
    <source>
        <dbReference type="RefSeq" id="XP_014467298.1"/>
    </source>
</evidence>
<sequence>MKLLVLSVCLLATVMITSANTVANLALHGSKLSPEEVQQCYESTNLKEDELITYDEIKNGTYVQNPERATKNGCFSACILEKRELIVNGEIQKDKLYAKEAHANLNHDVRGAIHAAVNRCVEEVKTNPDLCDKSLSLLVCLSKKFI</sequence>
<evidence type="ECO:0000256" key="1">
    <source>
        <dbReference type="ARBA" id="ARBA00004613"/>
    </source>
</evidence>
<dbReference type="InterPro" id="IPR036728">
    <property type="entry name" value="PBP_GOBP_sf"/>
</dbReference>
<dbReference type="KEGG" id="dqu:106740607"/>
<evidence type="ECO:0000256" key="2">
    <source>
        <dbReference type="ARBA" id="ARBA00008098"/>
    </source>
</evidence>
<keyword evidence="8" id="KW-0085">Behavior</keyword>
<keyword evidence="7" id="KW-0964">Secreted</keyword>
<evidence type="ECO:0000256" key="12">
    <source>
        <dbReference type="ARBA" id="ARBA00024844"/>
    </source>
</evidence>
<keyword evidence="5" id="KW-0813">Transport</keyword>
<keyword evidence="11" id="KW-1015">Disulfide bond</keyword>
<comment type="subcellular location">
    <subcellularLocation>
        <location evidence="1">Secreted</location>
    </subcellularLocation>
</comment>
<dbReference type="GO" id="GO:0005615">
    <property type="term" value="C:extracellular space"/>
    <property type="evidence" value="ECO:0007669"/>
    <property type="project" value="InterPro"/>
</dbReference>
<comment type="similarity">
    <text evidence="2">Belongs to the PBP/GOBP family.</text>
</comment>
<dbReference type="CDD" id="cd23992">
    <property type="entry name" value="PBP_GOBP"/>
    <property type="match status" value="1"/>
</dbReference>